<evidence type="ECO:0000313" key="4">
    <source>
        <dbReference type="Proteomes" id="UP001555826"/>
    </source>
</evidence>
<feature type="chain" id="PRO_5047222933" description="DUF937 domain-containing protein" evidence="2">
    <location>
        <begin position="33"/>
        <end position="225"/>
    </location>
</feature>
<evidence type="ECO:0000256" key="2">
    <source>
        <dbReference type="SAM" id="SignalP"/>
    </source>
</evidence>
<evidence type="ECO:0000256" key="1">
    <source>
        <dbReference type="SAM" id="MobiDB-lite"/>
    </source>
</evidence>
<feature type="region of interest" description="Disordered" evidence="1">
    <location>
        <begin position="160"/>
        <end position="225"/>
    </location>
</feature>
<protein>
    <recommendedName>
        <fullName evidence="5">DUF937 domain-containing protein</fullName>
    </recommendedName>
</protein>
<dbReference type="EMBL" id="JBFNQN010000022">
    <property type="protein sequence ID" value="MEW9267730.1"/>
    <property type="molecule type" value="Genomic_DNA"/>
</dbReference>
<sequence>MKMTKRIVGAGVAGIVAVSGLGVAVLASPATAATSTTDSSGATGALASRLQRVKDALAGLVSDGTITQDQADKVADTLSTSDALRGGPGGHGGRLIDLDTAATTLGLSQDDLRTALQADGATLASVASSQGVDEQKLVDALVAAATSRLAQQVSDGNLTQAQADARTADLPAQVKQAVESTFPGRGGRGGPGGDHDGDGPGSSSSSGSGSSSSTPSASPSSSTAA</sequence>
<keyword evidence="2" id="KW-0732">Signal</keyword>
<accession>A0ABV3PE03</accession>
<feature type="compositionally biased region" description="Low complexity" evidence="1">
    <location>
        <begin position="201"/>
        <end position="225"/>
    </location>
</feature>
<reference evidence="3 4" key="1">
    <citation type="submission" date="2024-07" db="EMBL/GenBank/DDBJ databases">
        <authorList>
            <person name="Thanompreechachai J."/>
            <person name="Duangmal K."/>
        </authorList>
    </citation>
    <scope>NUCLEOTIDE SEQUENCE [LARGE SCALE GENOMIC DNA]</scope>
    <source>
        <strain evidence="3 4">KCTC 19886</strain>
    </source>
</reference>
<keyword evidence="4" id="KW-1185">Reference proteome</keyword>
<dbReference type="Proteomes" id="UP001555826">
    <property type="component" value="Unassembled WGS sequence"/>
</dbReference>
<comment type="caution">
    <text evidence="3">The sequence shown here is derived from an EMBL/GenBank/DDBJ whole genome shotgun (WGS) entry which is preliminary data.</text>
</comment>
<organism evidence="3 4">
    <name type="scientific">Kineococcus endophyticus</name>
    <dbReference type="NCBI Taxonomy" id="1181883"/>
    <lineage>
        <taxon>Bacteria</taxon>
        <taxon>Bacillati</taxon>
        <taxon>Actinomycetota</taxon>
        <taxon>Actinomycetes</taxon>
        <taxon>Kineosporiales</taxon>
        <taxon>Kineosporiaceae</taxon>
        <taxon>Kineococcus</taxon>
    </lineage>
</organism>
<gene>
    <name evidence="3" type="ORF">AB1207_23555</name>
</gene>
<dbReference type="RefSeq" id="WP_367641189.1">
    <property type="nucleotide sequence ID" value="NZ_JBFNQN010000022.1"/>
</dbReference>
<feature type="signal peptide" evidence="2">
    <location>
        <begin position="1"/>
        <end position="32"/>
    </location>
</feature>
<proteinExistence type="predicted"/>
<evidence type="ECO:0000313" key="3">
    <source>
        <dbReference type="EMBL" id="MEW9267730.1"/>
    </source>
</evidence>
<evidence type="ECO:0008006" key="5">
    <source>
        <dbReference type="Google" id="ProtNLM"/>
    </source>
</evidence>
<name>A0ABV3PE03_9ACTN</name>